<sequence length="256" mass="29099">MLTESPSQTGLGWDMNKNTITGPDHWWGAMISRRKEAAKFRYAGLEHRDLMERVFRNVTAMGEGAYIPRTLQEQMDDVPVEDSQELASDGTNPMCSGDPFQTPMKRFKSGAGDTHMATGYKSGGGDTNTAAGSASHGSNRKSSATKVDLSDSINELLDHVKQNTQDVDKVQRAEAFRRVKALPIFRDMEDPFIEDLRWWALRHLEKMRKVETFLEQDTDRLRHKWLYLENVAAIEEYRSGRAKDGMPPRFPPPTYD</sequence>
<name>A0ACB7X4B6_9ERIC</name>
<evidence type="ECO:0000313" key="2">
    <source>
        <dbReference type="Proteomes" id="UP000828048"/>
    </source>
</evidence>
<reference evidence="1 2" key="1">
    <citation type="journal article" date="2021" name="Hortic Res">
        <title>High-quality reference genome and annotation aids understanding of berry development for evergreen blueberry (Vaccinium darrowii).</title>
        <authorList>
            <person name="Yu J."/>
            <person name="Hulse-Kemp A.M."/>
            <person name="Babiker E."/>
            <person name="Staton M."/>
        </authorList>
    </citation>
    <scope>NUCLEOTIDE SEQUENCE [LARGE SCALE GENOMIC DNA]</scope>
    <source>
        <strain evidence="2">cv. NJ 8807/NJ 8810</strain>
        <tissue evidence="1">Young leaf</tissue>
    </source>
</reference>
<accession>A0ACB7X4B6</accession>
<gene>
    <name evidence="1" type="ORF">Vadar_027200</name>
</gene>
<comment type="caution">
    <text evidence="1">The sequence shown here is derived from an EMBL/GenBank/DDBJ whole genome shotgun (WGS) entry which is preliminary data.</text>
</comment>
<proteinExistence type="predicted"/>
<evidence type="ECO:0000313" key="1">
    <source>
        <dbReference type="EMBL" id="KAH7835548.1"/>
    </source>
</evidence>
<dbReference type="Proteomes" id="UP000828048">
    <property type="component" value="Chromosome 2"/>
</dbReference>
<organism evidence="1 2">
    <name type="scientific">Vaccinium darrowii</name>
    <dbReference type="NCBI Taxonomy" id="229202"/>
    <lineage>
        <taxon>Eukaryota</taxon>
        <taxon>Viridiplantae</taxon>
        <taxon>Streptophyta</taxon>
        <taxon>Embryophyta</taxon>
        <taxon>Tracheophyta</taxon>
        <taxon>Spermatophyta</taxon>
        <taxon>Magnoliopsida</taxon>
        <taxon>eudicotyledons</taxon>
        <taxon>Gunneridae</taxon>
        <taxon>Pentapetalae</taxon>
        <taxon>asterids</taxon>
        <taxon>Ericales</taxon>
        <taxon>Ericaceae</taxon>
        <taxon>Vaccinioideae</taxon>
        <taxon>Vaccinieae</taxon>
        <taxon>Vaccinium</taxon>
    </lineage>
</organism>
<protein>
    <submittedName>
        <fullName evidence="1">Uncharacterized protein</fullName>
    </submittedName>
</protein>
<dbReference type="EMBL" id="CM037152">
    <property type="protein sequence ID" value="KAH7835548.1"/>
    <property type="molecule type" value="Genomic_DNA"/>
</dbReference>
<keyword evidence="2" id="KW-1185">Reference proteome</keyword>